<gene>
    <name evidence="3" type="ordered locus">PMT_0485</name>
</gene>
<keyword evidence="2" id="KW-0732">Signal</keyword>
<dbReference type="AlphaFoldDB" id="Q7V881"/>
<dbReference type="RefSeq" id="WP_011129864.1">
    <property type="nucleotide sequence ID" value="NC_005071.1"/>
</dbReference>
<feature type="chain" id="PRO_5004292615" evidence="2">
    <location>
        <begin position="46"/>
        <end position="168"/>
    </location>
</feature>
<evidence type="ECO:0000313" key="4">
    <source>
        <dbReference type="Proteomes" id="UP000001423"/>
    </source>
</evidence>
<feature type="signal peptide" evidence="2">
    <location>
        <begin position="1"/>
        <end position="45"/>
    </location>
</feature>
<evidence type="ECO:0000256" key="2">
    <source>
        <dbReference type="SAM" id="SignalP"/>
    </source>
</evidence>
<organism evidence="3 4">
    <name type="scientific">Prochlorococcus marinus (strain MIT 9313)</name>
    <dbReference type="NCBI Taxonomy" id="74547"/>
    <lineage>
        <taxon>Bacteria</taxon>
        <taxon>Bacillati</taxon>
        <taxon>Cyanobacteriota</taxon>
        <taxon>Cyanophyceae</taxon>
        <taxon>Synechococcales</taxon>
        <taxon>Prochlorococcaceae</taxon>
        <taxon>Prochlorococcus</taxon>
    </lineage>
</organism>
<dbReference type="KEGG" id="pmt:PMT_0485"/>
<dbReference type="Proteomes" id="UP000001423">
    <property type="component" value="Chromosome"/>
</dbReference>
<dbReference type="eggNOG" id="ENOG5030QKG">
    <property type="taxonomic scope" value="Bacteria"/>
</dbReference>
<evidence type="ECO:0000313" key="3">
    <source>
        <dbReference type="EMBL" id="CAE20660.1"/>
    </source>
</evidence>
<protein>
    <submittedName>
        <fullName evidence="3">Uncharacterized protein</fullName>
    </submittedName>
</protein>
<dbReference type="EMBL" id="BX548175">
    <property type="protein sequence ID" value="CAE20660.1"/>
    <property type="molecule type" value="Genomic_DNA"/>
</dbReference>
<sequence>MVRPQSGSFELVKGLKQVMNPMRKFSKYFFSIFLAAILLFSSVSAQPPAFADDYELSPAVSEVGETFSDKYCVAISDGTPADQAPLVAGRQMISSLMRSGALNEVMAVPKEDMASFIAANIFETCGDNIGISELELNASILNLANQGPRQSQAKPFNPSSLINKNLNT</sequence>
<accession>Q7V881</accession>
<reference evidence="3 4" key="1">
    <citation type="journal article" date="2003" name="Nature">
        <title>Genome divergence in two Prochlorococcus ecotypes reflects oceanic niche differentiation.</title>
        <authorList>
            <person name="Rocap G."/>
            <person name="Larimer F.W."/>
            <person name="Lamerdin J.E."/>
            <person name="Malfatti S."/>
            <person name="Chain P."/>
            <person name="Ahlgren N.A."/>
            <person name="Arellano A."/>
            <person name="Coleman M."/>
            <person name="Hauser L."/>
            <person name="Hess W.R."/>
            <person name="Johnson Z.I."/>
            <person name="Land M.L."/>
            <person name="Lindell D."/>
            <person name="Post A.F."/>
            <person name="Regala W."/>
            <person name="Shah M."/>
            <person name="Shaw S.L."/>
            <person name="Steglich C."/>
            <person name="Sullivan M.B."/>
            <person name="Ting C.S."/>
            <person name="Tolonen A."/>
            <person name="Webb E.A."/>
            <person name="Zinser E.R."/>
            <person name="Chisholm S.W."/>
        </authorList>
    </citation>
    <scope>NUCLEOTIDE SEQUENCE [LARGE SCALE GENOMIC DNA]</scope>
    <source>
        <strain evidence="4">MIT 9313</strain>
    </source>
</reference>
<evidence type="ECO:0000256" key="1">
    <source>
        <dbReference type="SAM" id="MobiDB-lite"/>
    </source>
</evidence>
<name>Q7V881_PROMM</name>
<feature type="region of interest" description="Disordered" evidence="1">
    <location>
        <begin position="148"/>
        <end position="168"/>
    </location>
</feature>
<keyword evidence="4" id="KW-1185">Reference proteome</keyword>
<dbReference type="HOGENOM" id="CLU_1585041_0_0_3"/>
<proteinExistence type="predicted"/>